<dbReference type="eggNOG" id="ENOG502SB6E">
    <property type="taxonomic scope" value="Eukaryota"/>
</dbReference>
<reference evidence="4" key="1">
    <citation type="submission" date="2005-09" db="EMBL/GenBank/DDBJ databases">
        <title>Annotation of the Aspergillus terreus NIH2624 genome.</title>
        <authorList>
            <person name="Birren B.W."/>
            <person name="Lander E.S."/>
            <person name="Galagan J.E."/>
            <person name="Nusbaum C."/>
            <person name="Devon K."/>
            <person name="Henn M."/>
            <person name="Ma L.-J."/>
            <person name="Jaffe D.B."/>
            <person name="Butler J."/>
            <person name="Alvarez P."/>
            <person name="Gnerre S."/>
            <person name="Grabherr M."/>
            <person name="Kleber M."/>
            <person name="Mauceli E.W."/>
            <person name="Brockman W."/>
            <person name="Rounsley S."/>
            <person name="Young S.K."/>
            <person name="LaButti K."/>
            <person name="Pushparaj V."/>
            <person name="DeCaprio D."/>
            <person name="Crawford M."/>
            <person name="Koehrsen M."/>
            <person name="Engels R."/>
            <person name="Montgomery P."/>
            <person name="Pearson M."/>
            <person name="Howarth C."/>
            <person name="Larson L."/>
            <person name="Luoma S."/>
            <person name="White J."/>
            <person name="Alvarado L."/>
            <person name="Kodira C.D."/>
            <person name="Zeng Q."/>
            <person name="Oleary S."/>
            <person name="Yandava C."/>
            <person name="Denning D.W."/>
            <person name="Nierman W.C."/>
            <person name="Milne T."/>
            <person name="Madden K."/>
        </authorList>
    </citation>
    <scope>NUCLEOTIDE SEQUENCE [LARGE SCALE GENOMIC DNA]</scope>
    <source>
        <strain evidence="4">NIH 2624 / FGSC A1156</strain>
    </source>
</reference>
<evidence type="ECO:0000313" key="4">
    <source>
        <dbReference type="Proteomes" id="UP000007963"/>
    </source>
</evidence>
<protein>
    <recommendedName>
        <fullName evidence="2">Stc1 domain-containing protein</fullName>
    </recommendedName>
</protein>
<dbReference type="InterPro" id="IPR024630">
    <property type="entry name" value="Stc1"/>
</dbReference>
<dbReference type="Pfam" id="PF12898">
    <property type="entry name" value="Stc1"/>
    <property type="match status" value="1"/>
</dbReference>
<feature type="domain" description="Stc1" evidence="2">
    <location>
        <begin position="26"/>
        <end position="109"/>
    </location>
</feature>
<evidence type="ECO:0000259" key="2">
    <source>
        <dbReference type="Pfam" id="PF12898"/>
    </source>
</evidence>
<feature type="region of interest" description="Disordered" evidence="1">
    <location>
        <begin position="227"/>
        <end position="260"/>
    </location>
</feature>
<evidence type="ECO:0000313" key="3">
    <source>
        <dbReference type="EMBL" id="EAU38042.1"/>
    </source>
</evidence>
<accession>Q0CYE9</accession>
<organism evidence="3 4">
    <name type="scientific">Aspergillus terreus (strain NIH 2624 / FGSC A1156)</name>
    <dbReference type="NCBI Taxonomy" id="341663"/>
    <lineage>
        <taxon>Eukaryota</taxon>
        <taxon>Fungi</taxon>
        <taxon>Dikarya</taxon>
        <taxon>Ascomycota</taxon>
        <taxon>Pezizomycotina</taxon>
        <taxon>Eurotiomycetes</taxon>
        <taxon>Eurotiomycetidae</taxon>
        <taxon>Eurotiales</taxon>
        <taxon>Aspergillaceae</taxon>
        <taxon>Aspergillus</taxon>
        <taxon>Aspergillus subgen. Circumdati</taxon>
    </lineage>
</organism>
<proteinExistence type="predicted"/>
<sequence length="260" mass="28461">MVGGGSLKVRSAYAGGYSADIKKRVKCILCKKIKMQTAFSNKQLEDLRHAIFTERINATLTGAVRCRECTGSQRFELRCSICDVVKGLDQFAKAQRHNGDFARCLDCVQNHVEADPVVDEQKLLADTEHTSLHASTVAVSLIDAPSYAESVHGSDDGGVSLNRDGWIEQDTTNASSRHLTPFASSVHSGWASLGIGSENTRRPSPVVKTPSIVTREDSRWVKIRSRVKEDSVPVHPPPATTQAVPYEDDDEEEAGVHTFL</sequence>
<dbReference type="AlphaFoldDB" id="Q0CYE9"/>
<dbReference type="Proteomes" id="UP000007963">
    <property type="component" value="Unassembled WGS sequence"/>
</dbReference>
<dbReference type="HOGENOM" id="CLU_052193_0_0_1"/>
<dbReference type="RefSeq" id="XP_001208650.1">
    <property type="nucleotide sequence ID" value="XM_001208650.1"/>
</dbReference>
<evidence type="ECO:0000256" key="1">
    <source>
        <dbReference type="SAM" id="MobiDB-lite"/>
    </source>
</evidence>
<name>Q0CYE9_ASPTN</name>
<dbReference type="STRING" id="341663.Q0CYE9"/>
<gene>
    <name evidence="3" type="ORF">ATEG_01285</name>
</gene>
<dbReference type="OrthoDB" id="3514033at2759"/>
<dbReference type="GeneID" id="4316033"/>
<dbReference type="OMA" id="ARCMNCV"/>
<dbReference type="VEuPathDB" id="FungiDB:ATEG_01285"/>
<dbReference type="EMBL" id="CH476595">
    <property type="protein sequence ID" value="EAU38042.1"/>
    <property type="molecule type" value="Genomic_DNA"/>
</dbReference>